<name>F6FIN7_MYCHI</name>
<proteinExistence type="predicted"/>
<feature type="compositionally biased region" description="Low complexity" evidence="1">
    <location>
        <begin position="217"/>
        <end position="238"/>
    </location>
</feature>
<dbReference type="EMBL" id="CP002808">
    <property type="protein sequence ID" value="AEG73085.1"/>
    <property type="molecule type" value="Genomic_DNA"/>
</dbReference>
<evidence type="ECO:0000256" key="1">
    <source>
        <dbReference type="SAM" id="MobiDB-lite"/>
    </source>
</evidence>
<gene>
    <name evidence="2" type="ordered locus">MHF_0821</name>
</gene>
<feature type="region of interest" description="Disordered" evidence="1">
    <location>
        <begin position="217"/>
        <end position="257"/>
    </location>
</feature>
<evidence type="ECO:0000313" key="2">
    <source>
        <dbReference type="EMBL" id="AEG73085.1"/>
    </source>
</evidence>
<dbReference type="Proteomes" id="UP000007952">
    <property type="component" value="Chromosome"/>
</dbReference>
<protein>
    <submittedName>
        <fullName evidence="2">Uncharacterized protein</fullName>
    </submittedName>
</protein>
<organism evidence="2 3">
    <name type="scientific">Mycoplasma haemofelis (strain Ohio2)</name>
    <dbReference type="NCBI Taxonomy" id="859194"/>
    <lineage>
        <taxon>Bacteria</taxon>
        <taxon>Bacillati</taxon>
        <taxon>Mycoplasmatota</taxon>
        <taxon>Mollicutes</taxon>
        <taxon>Mycoplasmataceae</taxon>
        <taxon>Mycoplasma</taxon>
    </lineage>
</organism>
<dbReference type="BioCyc" id="MHAE859194:G1GR7-819-MONOMER"/>
<sequence length="257" mass="27666">MSALAPLKLAGLSCLGVGGTCSVVYAGSSWVSGVSSLETDDDNVIQTVADKFSNRLIGKGKTSIWNARLQKLRSAGNSKQLDAGLKAIKDDTNKKDTDLQTWCEEAKIKPQEGEGSKLIVEGVQDYCTYTIKDQANGTMSKTKTNVSDWKEVNTAFSKMKRDSLSKDLQAVWDKVKDKTDTSGDLKDWCFKKYDEPFEGRDSATYKDVVKVCKTVPKPAAAKPAAAKPVASKPSSDSKQVAGTEPTSPAPTKQAGDI</sequence>
<dbReference type="KEGG" id="mhf:MHF_0821"/>
<dbReference type="STRING" id="859194.MHF_0821"/>
<reference evidence="2 3" key="1">
    <citation type="journal article" date="2011" name="J. Bacteriol.">
        <title>Complete genome sequences of two hemotropic Mycoplasmas, Mycoplasma haemofelis strain Ohio2 and Mycoplasma suis strain Illinois.</title>
        <authorList>
            <person name="Messick J.B."/>
            <person name="Santos A.P."/>
            <person name="Guimaraes A.M."/>
        </authorList>
    </citation>
    <scope>NUCLEOTIDE SEQUENCE [LARGE SCALE GENOMIC DNA]</scope>
    <source>
        <strain evidence="2 3">Ohio2</strain>
    </source>
</reference>
<reference key="2">
    <citation type="submission" date="2011-05" db="EMBL/GenBank/DDBJ databases">
        <title>The Genome of Mycoplasma haemofelis Strain Ohio2, a pathogenic hemoplasma of the cat.</title>
        <authorList>
            <person name="Santos A.P."/>
            <person name="Guimaraes A.M.S."/>
            <person name="SanMiguel P.J."/>
            <person name="Martin S.W."/>
            <person name="Messick J.B."/>
        </authorList>
    </citation>
    <scope>NUCLEOTIDE SEQUENCE</scope>
    <source>
        <strain>Ohio2</strain>
    </source>
</reference>
<dbReference type="AlphaFoldDB" id="F6FIN7"/>
<evidence type="ECO:0000313" key="3">
    <source>
        <dbReference type="Proteomes" id="UP000007952"/>
    </source>
</evidence>
<dbReference type="HOGENOM" id="CLU_087258_0_0_14"/>
<accession>F6FIN7</accession>